<name>A0A5D3GAM1_9PSED</name>
<proteinExistence type="predicted"/>
<reference evidence="1 2" key="1">
    <citation type="submission" date="2019-08" db="EMBL/GenBank/DDBJ databases">
        <title>Subclass B2 metallo-beta lactamase from Pseudomonas synxantha.</title>
        <authorList>
            <person name="Poirel L."/>
            <person name="Palmieri M."/>
            <person name="Masseron A."/>
            <person name="Perreten V."/>
            <person name="Nordman P."/>
        </authorList>
    </citation>
    <scope>NUCLEOTIDE SEQUENCE [LARGE SCALE GENOMIC DNA]</scope>
    <source>
        <strain evidence="1 2">MCP106</strain>
    </source>
</reference>
<comment type="caution">
    <text evidence="1">The sequence shown here is derived from an EMBL/GenBank/DDBJ whole genome shotgun (WGS) entry which is preliminary data.</text>
</comment>
<gene>
    <name evidence="1" type="ORF">FXO26_15570</name>
</gene>
<protein>
    <submittedName>
        <fullName evidence="1">Uncharacterized protein</fullName>
    </submittedName>
</protein>
<dbReference type="RefSeq" id="WP_050549410.1">
    <property type="nucleotide sequence ID" value="NZ_LR027557.1"/>
</dbReference>
<dbReference type="Proteomes" id="UP000324029">
    <property type="component" value="Unassembled WGS sequence"/>
</dbReference>
<dbReference type="EMBL" id="VSRO01000007">
    <property type="protein sequence ID" value="TYK57150.1"/>
    <property type="molecule type" value="Genomic_DNA"/>
</dbReference>
<sequence length="92" mass="10296">MAIYELRVSAEDFENDGSKEIVMETYINNDLDWAVYASSSKHDGIYDTASAPDDVDGDGDYDNDDKALYLNVANAFAKMTAYAIKKRKKAKK</sequence>
<reference evidence="1 2" key="2">
    <citation type="submission" date="2019-08" db="EMBL/GenBank/DDBJ databases">
        <authorList>
            <person name="Brilhante M."/>
            <person name="Perreten V."/>
        </authorList>
    </citation>
    <scope>NUCLEOTIDE SEQUENCE [LARGE SCALE GENOMIC DNA]</scope>
    <source>
        <strain evidence="1 2">MCP106</strain>
    </source>
</reference>
<accession>A0A5D3GAM1</accession>
<evidence type="ECO:0000313" key="2">
    <source>
        <dbReference type="Proteomes" id="UP000324029"/>
    </source>
</evidence>
<dbReference type="AlphaFoldDB" id="A0A5D3GAM1"/>
<organism evidence="1 2">
    <name type="scientific">Pseudomonas synxantha</name>
    <dbReference type="NCBI Taxonomy" id="47883"/>
    <lineage>
        <taxon>Bacteria</taxon>
        <taxon>Pseudomonadati</taxon>
        <taxon>Pseudomonadota</taxon>
        <taxon>Gammaproteobacteria</taxon>
        <taxon>Pseudomonadales</taxon>
        <taxon>Pseudomonadaceae</taxon>
        <taxon>Pseudomonas</taxon>
    </lineage>
</organism>
<evidence type="ECO:0000313" key="1">
    <source>
        <dbReference type="EMBL" id="TYK57150.1"/>
    </source>
</evidence>